<dbReference type="RefSeq" id="XP_008240491.1">
    <property type="nucleotide sequence ID" value="XM_008242269.1"/>
</dbReference>
<feature type="domain" description="Reverse transcriptase zinc-binding" evidence="2">
    <location>
        <begin position="2"/>
        <end position="38"/>
    </location>
</feature>
<protein>
    <submittedName>
        <fullName evidence="4">Uncharacterized protein LOC103338992</fullName>
    </submittedName>
</protein>
<dbReference type="InterPro" id="IPR044730">
    <property type="entry name" value="RNase_H-like_dom_plant"/>
</dbReference>
<gene>
    <name evidence="4" type="primary">LOC103338992</name>
</gene>
<dbReference type="Proteomes" id="UP000694861">
    <property type="component" value="Linkage group LG8"/>
</dbReference>
<evidence type="ECO:0000259" key="2">
    <source>
        <dbReference type="Pfam" id="PF13966"/>
    </source>
</evidence>
<dbReference type="InterPro" id="IPR012337">
    <property type="entry name" value="RNaseH-like_sf"/>
</dbReference>
<dbReference type="CDD" id="cd06222">
    <property type="entry name" value="RNase_H_like"/>
    <property type="match status" value="1"/>
</dbReference>
<dbReference type="GeneID" id="103338992"/>
<keyword evidence="3" id="KW-1185">Reference proteome</keyword>
<dbReference type="PANTHER" id="PTHR47074">
    <property type="entry name" value="BNAC02G40300D PROTEIN"/>
    <property type="match status" value="1"/>
</dbReference>
<dbReference type="Gene3D" id="3.30.420.10">
    <property type="entry name" value="Ribonuclease H-like superfamily/Ribonuclease H"/>
    <property type="match status" value="1"/>
</dbReference>
<dbReference type="SUPFAM" id="SSF53098">
    <property type="entry name" value="Ribonuclease H-like"/>
    <property type="match status" value="1"/>
</dbReference>
<dbReference type="PANTHER" id="PTHR47074:SF73">
    <property type="entry name" value="OS04G0448401 PROTEIN"/>
    <property type="match status" value="1"/>
</dbReference>
<evidence type="ECO:0000313" key="3">
    <source>
        <dbReference type="Proteomes" id="UP000694861"/>
    </source>
</evidence>
<dbReference type="InterPro" id="IPR002156">
    <property type="entry name" value="RNaseH_domain"/>
</dbReference>
<dbReference type="InterPro" id="IPR036397">
    <property type="entry name" value="RNaseH_sf"/>
</dbReference>
<reference evidence="3" key="1">
    <citation type="journal article" date="2012" name="Nat. Commun.">
        <title>The genome of Prunus mume.</title>
        <authorList>
            <person name="Zhang Q."/>
            <person name="Chen W."/>
            <person name="Sun L."/>
            <person name="Zhao F."/>
            <person name="Huang B."/>
            <person name="Yang W."/>
            <person name="Tao Y."/>
            <person name="Wang J."/>
            <person name="Yuan Z."/>
            <person name="Fan G."/>
            <person name="Xing Z."/>
            <person name="Han C."/>
            <person name="Pan H."/>
            <person name="Zhong X."/>
            <person name="Shi W."/>
            <person name="Liang X."/>
            <person name="Du D."/>
            <person name="Sun F."/>
            <person name="Xu Z."/>
            <person name="Hao R."/>
            <person name="Lv T."/>
            <person name="Lv Y."/>
            <person name="Zheng Z."/>
            <person name="Sun M."/>
            <person name="Luo L."/>
            <person name="Cai M."/>
            <person name="Gao Y."/>
            <person name="Wang J."/>
            <person name="Yin Y."/>
            <person name="Xu X."/>
            <person name="Cheng T."/>
            <person name="Wang J."/>
        </authorList>
    </citation>
    <scope>NUCLEOTIDE SEQUENCE [LARGE SCALE GENOMIC DNA]</scope>
</reference>
<organism evidence="3 4">
    <name type="scientific">Prunus mume</name>
    <name type="common">Japanese apricot</name>
    <name type="synonym">Armeniaca mume</name>
    <dbReference type="NCBI Taxonomy" id="102107"/>
    <lineage>
        <taxon>Eukaryota</taxon>
        <taxon>Viridiplantae</taxon>
        <taxon>Streptophyta</taxon>
        <taxon>Embryophyta</taxon>
        <taxon>Tracheophyta</taxon>
        <taxon>Spermatophyta</taxon>
        <taxon>Magnoliopsida</taxon>
        <taxon>eudicotyledons</taxon>
        <taxon>Gunneridae</taxon>
        <taxon>Pentapetalae</taxon>
        <taxon>rosids</taxon>
        <taxon>fabids</taxon>
        <taxon>Rosales</taxon>
        <taxon>Rosaceae</taxon>
        <taxon>Amygdaloideae</taxon>
        <taxon>Amygdaleae</taxon>
        <taxon>Prunus</taxon>
    </lineage>
</organism>
<name>A0ABM0PJH1_PRUMU</name>
<reference evidence="4" key="2">
    <citation type="submission" date="2025-08" db="UniProtKB">
        <authorList>
            <consortium name="RefSeq"/>
        </authorList>
    </citation>
    <scope>IDENTIFICATION</scope>
</reference>
<evidence type="ECO:0000313" key="4">
    <source>
        <dbReference type="RefSeq" id="XP_008240491.1"/>
    </source>
</evidence>
<feature type="domain" description="RNase H type-1" evidence="1">
    <location>
        <begin position="151"/>
        <end position="274"/>
    </location>
</feature>
<accession>A0ABM0PJH1</accession>
<dbReference type="Pfam" id="PF13456">
    <property type="entry name" value="RVT_3"/>
    <property type="match status" value="1"/>
</dbReference>
<evidence type="ECO:0000259" key="1">
    <source>
        <dbReference type="Pfam" id="PF13456"/>
    </source>
</evidence>
<sequence>MALHKRKIAQTPLCPICQAHEESIEHLLLFCPWVKLIWFGGPLNYKIDKQGITTFDQWLLKCTMDGLQSKEEKRRISYIIAVTCWIIWKSRNRFVFDHCKPQPLLAIKTILSQVEELAALNNKRNVRKLYEGPSPNPTSWTAPDAHVIKVNFDAAWLASSGKAGAGLIARNANGEFVGAKCLSFQAESAIMAEAIAGLEGCKWASELGLSKVCFEFDSKELVEVQSVKGNIKRGRWNLYPLISRIRECNSIFSNCNWAWTGRKNNEAADHLASLALSRLSPEVWVPRPPTSLVHILNRDGLPCPPRAST</sequence>
<dbReference type="InterPro" id="IPR052929">
    <property type="entry name" value="RNase_H-like_EbsB-rel"/>
</dbReference>
<proteinExistence type="predicted"/>
<dbReference type="Pfam" id="PF13966">
    <property type="entry name" value="zf-RVT"/>
    <property type="match status" value="1"/>
</dbReference>
<dbReference type="InterPro" id="IPR026960">
    <property type="entry name" value="RVT-Znf"/>
</dbReference>